<dbReference type="Pfam" id="PF00856">
    <property type="entry name" value="SET"/>
    <property type="match status" value="1"/>
</dbReference>
<dbReference type="Pfam" id="PF11767">
    <property type="entry name" value="SET_assoc"/>
    <property type="match status" value="1"/>
</dbReference>
<dbReference type="InterPro" id="IPR046341">
    <property type="entry name" value="SET_dom_sf"/>
</dbReference>
<evidence type="ECO:0000256" key="2">
    <source>
        <dbReference type="ARBA" id="ARBA00004286"/>
    </source>
</evidence>
<feature type="compositionally biased region" description="Basic and acidic residues" evidence="15">
    <location>
        <begin position="108"/>
        <end position="125"/>
    </location>
</feature>
<dbReference type="OrthoDB" id="308383at2759"/>
<dbReference type="SMART" id="SM00317">
    <property type="entry name" value="SET"/>
    <property type="match status" value="1"/>
</dbReference>
<comment type="catalytic activity">
    <reaction evidence="13">
        <text>N(6),N(6)-dimethyl-L-lysyl(4)-[histone H3] + S-adenosyl-L-methionine = N(6),N(6),N(6)-trimethyl-L-lysyl(4)-[histone H3] + S-adenosyl-L-homocysteine + H(+)</text>
        <dbReference type="Rhea" id="RHEA:60272"/>
        <dbReference type="Rhea" id="RHEA-COMP:15537"/>
        <dbReference type="Rhea" id="RHEA-COMP:15540"/>
        <dbReference type="ChEBI" id="CHEBI:15378"/>
        <dbReference type="ChEBI" id="CHEBI:57856"/>
        <dbReference type="ChEBI" id="CHEBI:59789"/>
        <dbReference type="ChEBI" id="CHEBI:61961"/>
        <dbReference type="ChEBI" id="CHEBI:61976"/>
    </reaction>
</comment>
<evidence type="ECO:0000256" key="1">
    <source>
        <dbReference type="ARBA" id="ARBA00004123"/>
    </source>
</evidence>
<name>A0A1E3QYF6_9ASCO</name>
<dbReference type="SMART" id="SM00508">
    <property type="entry name" value="PostSET"/>
    <property type="match status" value="1"/>
</dbReference>
<dbReference type="PANTHER" id="PTHR45814">
    <property type="entry name" value="HISTONE-LYSINE N-METHYLTRANSFERASE SETD1"/>
    <property type="match status" value="1"/>
</dbReference>
<dbReference type="Gene3D" id="3.30.70.330">
    <property type="match status" value="1"/>
</dbReference>
<dbReference type="SUPFAM" id="SSF54928">
    <property type="entry name" value="RNA-binding domain, RBD"/>
    <property type="match status" value="1"/>
</dbReference>
<feature type="compositionally biased region" description="Basic and acidic residues" evidence="15">
    <location>
        <begin position="68"/>
        <end position="90"/>
    </location>
</feature>
<feature type="domain" description="SET" evidence="16">
    <location>
        <begin position="986"/>
        <end position="1103"/>
    </location>
</feature>
<comment type="catalytic activity">
    <reaction evidence="12">
        <text>N(6)-methyl-L-lysyl(4)-[histone H3] + S-adenosyl-L-methionine = N(6),N(6)-dimethyl-L-lysyl(4)-[histone H3] + S-adenosyl-L-homocysteine + H(+)</text>
        <dbReference type="Rhea" id="RHEA:60268"/>
        <dbReference type="Rhea" id="RHEA-COMP:15540"/>
        <dbReference type="Rhea" id="RHEA-COMP:15543"/>
        <dbReference type="ChEBI" id="CHEBI:15378"/>
        <dbReference type="ChEBI" id="CHEBI:57856"/>
        <dbReference type="ChEBI" id="CHEBI:59789"/>
        <dbReference type="ChEBI" id="CHEBI:61929"/>
        <dbReference type="ChEBI" id="CHEBI:61976"/>
    </reaction>
</comment>
<dbReference type="GO" id="GO:0005694">
    <property type="term" value="C:chromosome"/>
    <property type="evidence" value="ECO:0007669"/>
    <property type="project" value="UniProtKB-SubCell"/>
</dbReference>
<dbReference type="InterPro" id="IPR001214">
    <property type="entry name" value="SET_dom"/>
</dbReference>
<dbReference type="InterPro" id="IPR024657">
    <property type="entry name" value="COMPASS_Set1_N-SET"/>
</dbReference>
<feature type="compositionally biased region" description="Polar residues" evidence="15">
    <location>
        <begin position="46"/>
        <end position="64"/>
    </location>
</feature>
<dbReference type="InterPro" id="IPR044570">
    <property type="entry name" value="Set1-like"/>
</dbReference>
<dbReference type="GO" id="GO:0003676">
    <property type="term" value="F:nucleic acid binding"/>
    <property type="evidence" value="ECO:0007669"/>
    <property type="project" value="InterPro"/>
</dbReference>
<comment type="catalytic activity">
    <reaction evidence="11 14">
        <text>L-lysyl(4)-[histone H3] + 3 S-adenosyl-L-methionine = N(6),N(6),N(6)-trimethyl-L-lysyl(4)-[histone H3] + 3 S-adenosyl-L-homocysteine + 3 H(+)</text>
        <dbReference type="Rhea" id="RHEA:60260"/>
        <dbReference type="Rhea" id="RHEA-COMP:15537"/>
        <dbReference type="Rhea" id="RHEA-COMP:15547"/>
        <dbReference type="ChEBI" id="CHEBI:15378"/>
        <dbReference type="ChEBI" id="CHEBI:29969"/>
        <dbReference type="ChEBI" id="CHEBI:57856"/>
        <dbReference type="ChEBI" id="CHEBI:59789"/>
        <dbReference type="ChEBI" id="CHEBI:61961"/>
        <dbReference type="EC" id="2.1.1.354"/>
    </reaction>
</comment>
<dbReference type="STRING" id="984486.A0A1E3QYF6"/>
<keyword evidence="5 14" id="KW-0158">Chromosome</keyword>
<keyword evidence="19" id="KW-1185">Reference proteome</keyword>
<evidence type="ECO:0000259" key="16">
    <source>
        <dbReference type="PROSITE" id="PS50280"/>
    </source>
</evidence>
<feature type="domain" description="Post-SET" evidence="17">
    <location>
        <begin position="1112"/>
        <end position="1128"/>
    </location>
</feature>
<dbReference type="SMART" id="SM01291">
    <property type="entry name" value="N-SET"/>
    <property type="match status" value="1"/>
</dbReference>
<dbReference type="SUPFAM" id="SSF82199">
    <property type="entry name" value="SET domain"/>
    <property type="match status" value="1"/>
</dbReference>
<gene>
    <name evidence="18" type="ORF">BABINDRAFT_159188</name>
</gene>
<dbReference type="PIRSF" id="PIRSF037104">
    <property type="entry name" value="Histone_H3-K4_mtfrase_Set1_fun"/>
    <property type="match status" value="1"/>
</dbReference>
<feature type="compositionally biased region" description="Acidic residues" evidence="15">
    <location>
        <begin position="774"/>
        <end position="791"/>
    </location>
</feature>
<dbReference type="InterPro" id="IPR035979">
    <property type="entry name" value="RBD_domain_sf"/>
</dbReference>
<dbReference type="AlphaFoldDB" id="A0A1E3QYF6"/>
<dbReference type="GO" id="GO:0048188">
    <property type="term" value="C:Set1C/COMPASS complex"/>
    <property type="evidence" value="ECO:0007669"/>
    <property type="project" value="InterPro"/>
</dbReference>
<feature type="region of interest" description="Disordered" evidence="15">
    <location>
        <begin position="368"/>
        <end position="425"/>
    </location>
</feature>
<dbReference type="GO" id="GO:0032259">
    <property type="term" value="P:methylation"/>
    <property type="evidence" value="ECO:0007669"/>
    <property type="project" value="UniProtKB-KW"/>
</dbReference>
<evidence type="ECO:0000256" key="15">
    <source>
        <dbReference type="SAM" id="MobiDB-lite"/>
    </source>
</evidence>
<proteinExistence type="predicted"/>
<keyword evidence="9 14" id="KW-0156">Chromatin regulator</keyword>
<dbReference type="EMBL" id="KV454426">
    <property type="protein sequence ID" value="ODQ82646.1"/>
    <property type="molecule type" value="Genomic_DNA"/>
</dbReference>
<dbReference type="PROSITE" id="PS51572">
    <property type="entry name" value="SAM_MT43_1"/>
    <property type="match status" value="1"/>
</dbReference>
<feature type="region of interest" description="Disordered" evidence="15">
    <location>
        <begin position="742"/>
        <end position="791"/>
    </location>
</feature>
<dbReference type="Pfam" id="PF11764">
    <property type="entry name" value="N-SET"/>
    <property type="match status" value="1"/>
</dbReference>
<keyword evidence="8 14" id="KW-0949">S-adenosyl-L-methionine</keyword>
<dbReference type="GeneID" id="30145364"/>
<accession>A0A1E3QYF6</accession>
<evidence type="ECO:0000313" key="18">
    <source>
        <dbReference type="EMBL" id="ODQ82646.1"/>
    </source>
</evidence>
<evidence type="ECO:0000256" key="12">
    <source>
        <dbReference type="ARBA" id="ARBA00047583"/>
    </source>
</evidence>
<evidence type="ECO:0000256" key="10">
    <source>
        <dbReference type="ARBA" id="ARBA00023242"/>
    </source>
</evidence>
<evidence type="ECO:0000256" key="4">
    <source>
        <dbReference type="ARBA" id="ARBA00015839"/>
    </source>
</evidence>
<dbReference type="InterPro" id="IPR003616">
    <property type="entry name" value="Post-SET_dom"/>
</dbReference>
<evidence type="ECO:0000256" key="5">
    <source>
        <dbReference type="ARBA" id="ARBA00022454"/>
    </source>
</evidence>
<evidence type="ECO:0000256" key="11">
    <source>
        <dbReference type="ARBA" id="ARBA00047571"/>
    </source>
</evidence>
<evidence type="ECO:0000256" key="3">
    <source>
        <dbReference type="ARBA" id="ARBA00012182"/>
    </source>
</evidence>
<dbReference type="InterPro" id="IPR017111">
    <property type="entry name" value="Set1_fungi"/>
</dbReference>
<keyword evidence="10 14" id="KW-0539">Nucleus</keyword>
<feature type="compositionally biased region" description="Basic and acidic residues" evidence="15">
    <location>
        <begin position="368"/>
        <end position="422"/>
    </location>
</feature>
<keyword evidence="7 14" id="KW-0808">Transferase</keyword>
<dbReference type="Gene3D" id="2.170.270.10">
    <property type="entry name" value="SET domain"/>
    <property type="match status" value="1"/>
</dbReference>
<evidence type="ECO:0000256" key="9">
    <source>
        <dbReference type="ARBA" id="ARBA00022853"/>
    </source>
</evidence>
<dbReference type="RefSeq" id="XP_018987974.1">
    <property type="nucleotide sequence ID" value="XM_019127511.1"/>
</dbReference>
<feature type="region of interest" description="Disordered" evidence="15">
    <location>
        <begin position="1"/>
        <end position="129"/>
    </location>
</feature>
<keyword evidence="6 14" id="KW-0489">Methyltransferase</keyword>
<dbReference type="InterPro" id="IPR024636">
    <property type="entry name" value="SET_assoc"/>
</dbReference>
<dbReference type="PANTHER" id="PTHR45814:SF2">
    <property type="entry name" value="HISTONE-LYSINE N-METHYLTRANSFERASE SETD1"/>
    <property type="match status" value="1"/>
</dbReference>
<protein>
    <recommendedName>
        <fullName evidence="4 14">Histone-lysine N-methyltransferase, H3 lysine-4 specific</fullName>
        <ecNumber evidence="3 14">2.1.1.354</ecNumber>
    </recommendedName>
</protein>
<evidence type="ECO:0000313" key="19">
    <source>
        <dbReference type="Proteomes" id="UP000094336"/>
    </source>
</evidence>
<dbReference type="PROSITE" id="PS50280">
    <property type="entry name" value="SET"/>
    <property type="match status" value="1"/>
</dbReference>
<organism evidence="18 19">
    <name type="scientific">Babjeviella inositovora NRRL Y-12698</name>
    <dbReference type="NCBI Taxonomy" id="984486"/>
    <lineage>
        <taxon>Eukaryota</taxon>
        <taxon>Fungi</taxon>
        <taxon>Dikarya</taxon>
        <taxon>Ascomycota</taxon>
        <taxon>Saccharomycotina</taxon>
        <taxon>Pichiomycetes</taxon>
        <taxon>Serinales incertae sedis</taxon>
        <taxon>Babjeviella</taxon>
    </lineage>
</organism>
<evidence type="ECO:0000256" key="6">
    <source>
        <dbReference type="ARBA" id="ARBA00022603"/>
    </source>
</evidence>
<evidence type="ECO:0000256" key="8">
    <source>
        <dbReference type="ARBA" id="ARBA00022691"/>
    </source>
</evidence>
<dbReference type="InterPro" id="IPR012677">
    <property type="entry name" value="Nucleotide-bd_a/b_plait_sf"/>
</dbReference>
<feature type="compositionally biased region" description="Basic and acidic residues" evidence="15">
    <location>
        <begin position="937"/>
        <end position="946"/>
    </location>
</feature>
<comment type="function">
    <text evidence="14">Catalytic component of the COMPASS (Set1C) complex that specifically mono-, di- and trimethylates histone H3 to form H3K4me1/2/3. COMPASS recognizes ubiquitinated H2B on one face of the nucleosome which stimulates the methylation of H3 on the opposing face.</text>
</comment>
<comment type="subunit">
    <text evidence="14">Component of the COMPASS (Set1C) complex.</text>
</comment>
<evidence type="ECO:0000256" key="14">
    <source>
        <dbReference type="PIRNR" id="PIRNR037104"/>
    </source>
</evidence>
<sequence>MSYRHGSGRDSLSKFFPDEDLDDESHYAGKSHRDDELRYNERYAQPNGSHYAQSGSRYATSHYSGSYERGRQEPERDGHESNRSLHESERSRHKSERNYNATSAQNHYDVDGNHYARDASPERATRHQTHRKELFVPNSAKFMPTGPKSLQPVKQPLPCLTYEYPNCTEHHHYLPVLEERLRQPLEPTSKKGFRVAYDPLLDKALKDKKGTRIVYRVCGESAKPPVDPRKRESTKHALKYRRRPYISLQKLHTPRFQYDEHSVGPPPPIEVIVWGFSLSTTPIQIRHQFTPFGEVKECEILAHPRTAAPMNICRVRFAGSIDKAANAARKACKAHPKGLLVNGQVARIGLNDSQGRLLQARLDKLRREEEAQVKRDEAKQKERQKARELERQREQEREEREKERGKEREKEREAERETKREGAPALELAPSFLSDILKVEKQQESMDAKFAKVVSNSVLTSKGRHAEIKPGVPLLDSIAAYIKGRPFIKVRRDDFPIADFVDRYWKGITAADLRATASRESYQRDLDRDVAHLDRYAELKDAARKYLKKQLSHVVKRSLATYDWARIMLEEDGIYVVFHDFYEARRCYEHEDGRRIADLDTLAPSEVNLVRAAGVRFSGYRLYMDFCLPPGFSSVRGDIVALATDPMLKELGNFLKRDIREKLIGPAVLAALDISNFPEHADVLKPEPRVPAEIYGIVKMEGPTLPLLPKIKKKDGFPVRLSRHAIQKRVVPMHHVLNFDSSDEETELDSEKHTPALSPKGPLKKRQRIKGYESEEDEEMEEREEIEEEEEVIDVEKAEREVTPDLGSKFMSDSSDVEYHTGDQRYHPATGGSRPVFEDDLSVPLDLDGLQDTLKDDEDLVLLKKVFSDIKPEPIANLDYWAWREKQRKLEAESALDARFDSAAGSWRCEGYRKVPDADKAEYLPHRRKIHQPLDTIQHEDDDSKRGGIQSSRVNRANNRRWAADVSSLGTESDILSLNALTKRKKPVSFARSAIHNWGLYALEPIAAKEMIIEYVGESLRQQVAENREKKYLKSGIGSSYLFRIDENTVIDATKKGGIARFINHCCVPSCTAKIIKVGGMKRIVIYALKDIATNEELTYDYKFERETNDDERIPCLCGAEGCKGYLN</sequence>
<comment type="subcellular location">
    <subcellularLocation>
        <location evidence="2">Chromosome</location>
    </subcellularLocation>
    <subcellularLocation>
        <location evidence="1 14">Nucleus</location>
    </subcellularLocation>
</comment>
<dbReference type="PROSITE" id="PS50868">
    <property type="entry name" value="POST_SET"/>
    <property type="match status" value="1"/>
</dbReference>
<evidence type="ECO:0000256" key="13">
    <source>
        <dbReference type="ARBA" id="ARBA00049129"/>
    </source>
</evidence>
<evidence type="ECO:0000259" key="17">
    <source>
        <dbReference type="PROSITE" id="PS50868"/>
    </source>
</evidence>
<feature type="region of interest" description="Disordered" evidence="15">
    <location>
        <begin position="935"/>
        <end position="954"/>
    </location>
</feature>
<feature type="compositionally biased region" description="Basic and acidic residues" evidence="15">
    <location>
        <begin position="24"/>
        <end position="41"/>
    </location>
</feature>
<dbReference type="GO" id="GO:0140999">
    <property type="term" value="F:histone H3K4 trimethyltransferase activity"/>
    <property type="evidence" value="ECO:0007669"/>
    <property type="project" value="UniProtKB-EC"/>
</dbReference>
<dbReference type="EC" id="2.1.1.354" evidence="3 14"/>
<evidence type="ECO:0000256" key="7">
    <source>
        <dbReference type="ARBA" id="ARBA00022679"/>
    </source>
</evidence>
<reference evidence="19" key="1">
    <citation type="submission" date="2016-05" db="EMBL/GenBank/DDBJ databases">
        <title>Comparative genomics of biotechnologically important yeasts.</title>
        <authorList>
            <consortium name="DOE Joint Genome Institute"/>
            <person name="Riley R."/>
            <person name="Haridas S."/>
            <person name="Wolfe K.H."/>
            <person name="Lopes M.R."/>
            <person name="Hittinger C.T."/>
            <person name="Goker M."/>
            <person name="Salamov A."/>
            <person name="Wisecaver J."/>
            <person name="Long T.M."/>
            <person name="Aerts A.L."/>
            <person name="Barry K."/>
            <person name="Choi C."/>
            <person name="Clum A."/>
            <person name="Coughlan A.Y."/>
            <person name="Deshpande S."/>
            <person name="Douglass A.P."/>
            <person name="Hanson S.J."/>
            <person name="Klenk H.-P."/>
            <person name="Labutti K."/>
            <person name="Lapidus A."/>
            <person name="Lindquist E."/>
            <person name="Lipzen A."/>
            <person name="Meier-Kolthoff J.P."/>
            <person name="Ohm R.A."/>
            <person name="Otillar R.P."/>
            <person name="Pangilinan J."/>
            <person name="Peng Y."/>
            <person name="Rokas A."/>
            <person name="Rosa C.A."/>
            <person name="Scheuner C."/>
            <person name="Sibirny A.A."/>
            <person name="Slot J.C."/>
            <person name="Stielow J.B."/>
            <person name="Sun H."/>
            <person name="Kurtzman C.P."/>
            <person name="Blackwell M."/>
            <person name="Grigoriev I.V."/>
            <person name="Jeffries T.W."/>
        </authorList>
    </citation>
    <scope>NUCLEOTIDE SEQUENCE [LARGE SCALE GENOMIC DNA]</scope>
    <source>
        <strain evidence="19">NRRL Y-12698</strain>
    </source>
</reference>
<dbReference type="Proteomes" id="UP000094336">
    <property type="component" value="Unassembled WGS sequence"/>
</dbReference>